<keyword evidence="1" id="KW-0227">DNA damage</keyword>
<dbReference type="GO" id="GO:0005634">
    <property type="term" value="C:nucleus"/>
    <property type="evidence" value="ECO:0007669"/>
    <property type="project" value="TreeGrafter"/>
</dbReference>
<sequence>MMSNHGTRVIIYNLWEDDQGLLDFDSDPHDIQLRGVNQQLNDYYAIHVFCQSYAAILYLRLPAGFRIILRGLDVEHHNIVDDMMLSEKLRYRPQGADGVAKDDMAVAVTVGFVKDAEHIDLQGFNVYHKNRLIKVFCPFSPLISFLPFWRLWNSESSEGRGVIGNLLKF</sequence>
<dbReference type="InterPro" id="IPR041006">
    <property type="entry name" value="Morc_S5"/>
</dbReference>
<proteinExistence type="predicted"/>
<evidence type="ECO:0000256" key="2">
    <source>
        <dbReference type="ARBA" id="ARBA00023204"/>
    </source>
</evidence>
<name>A0A9Q0G6B0_9ROSI</name>
<keyword evidence="2" id="KW-0234">DNA repair</keyword>
<evidence type="ECO:0000259" key="3">
    <source>
        <dbReference type="Pfam" id="PF17942"/>
    </source>
</evidence>
<reference evidence="4" key="1">
    <citation type="submission" date="2022-02" db="EMBL/GenBank/DDBJ databases">
        <authorList>
            <person name="Henning P.M."/>
            <person name="McCubbin A.G."/>
            <person name="Shore J.S."/>
        </authorList>
    </citation>
    <scope>NUCLEOTIDE SEQUENCE</scope>
    <source>
        <strain evidence="4">F60SS</strain>
        <tissue evidence="4">Leaves</tissue>
    </source>
</reference>
<dbReference type="PANTHER" id="PTHR23336:SF58">
    <property type="entry name" value="PROTEIN MICRORCHIDIA 4"/>
    <property type="match status" value="1"/>
</dbReference>
<dbReference type="AlphaFoldDB" id="A0A9Q0G6B0"/>
<organism evidence="4 5">
    <name type="scientific">Turnera subulata</name>
    <dbReference type="NCBI Taxonomy" id="218843"/>
    <lineage>
        <taxon>Eukaryota</taxon>
        <taxon>Viridiplantae</taxon>
        <taxon>Streptophyta</taxon>
        <taxon>Embryophyta</taxon>
        <taxon>Tracheophyta</taxon>
        <taxon>Spermatophyta</taxon>
        <taxon>Magnoliopsida</taxon>
        <taxon>eudicotyledons</taxon>
        <taxon>Gunneridae</taxon>
        <taxon>Pentapetalae</taxon>
        <taxon>rosids</taxon>
        <taxon>fabids</taxon>
        <taxon>Malpighiales</taxon>
        <taxon>Passifloraceae</taxon>
        <taxon>Turnera</taxon>
    </lineage>
</organism>
<evidence type="ECO:0000313" key="4">
    <source>
        <dbReference type="EMBL" id="KAJ4843084.1"/>
    </source>
</evidence>
<dbReference type="GO" id="GO:0016887">
    <property type="term" value="F:ATP hydrolysis activity"/>
    <property type="evidence" value="ECO:0007669"/>
    <property type="project" value="InterPro"/>
</dbReference>
<feature type="domain" description="Morc S5" evidence="3">
    <location>
        <begin position="51"/>
        <end position="165"/>
    </location>
</feature>
<dbReference type="PANTHER" id="PTHR23336">
    <property type="entry name" value="ZINC FINGER CW-TYPE COILED-COIL DOMAIN PROTEIN 3"/>
    <property type="match status" value="1"/>
</dbReference>
<evidence type="ECO:0000313" key="5">
    <source>
        <dbReference type="Proteomes" id="UP001141552"/>
    </source>
</evidence>
<feature type="non-terminal residue" evidence="4">
    <location>
        <position position="1"/>
    </location>
</feature>
<dbReference type="EMBL" id="JAKUCV010002319">
    <property type="protein sequence ID" value="KAJ4843084.1"/>
    <property type="molecule type" value="Genomic_DNA"/>
</dbReference>
<dbReference type="InterPro" id="IPR045261">
    <property type="entry name" value="MORC_ATPase"/>
</dbReference>
<protein>
    <recommendedName>
        <fullName evidence="3">Morc S5 domain-containing protein</fullName>
    </recommendedName>
</protein>
<dbReference type="Pfam" id="PF17942">
    <property type="entry name" value="Morc6_S5"/>
    <property type="match status" value="1"/>
</dbReference>
<reference evidence="4" key="2">
    <citation type="journal article" date="2023" name="Plants (Basel)">
        <title>Annotation of the Turnera subulata (Passifloraceae) Draft Genome Reveals the S-Locus Evolved after the Divergence of Turneroideae from Passifloroideae in a Stepwise Manner.</title>
        <authorList>
            <person name="Henning P.M."/>
            <person name="Roalson E.H."/>
            <person name="Mir W."/>
            <person name="McCubbin A.G."/>
            <person name="Shore J.S."/>
        </authorList>
    </citation>
    <scope>NUCLEOTIDE SEQUENCE</scope>
    <source>
        <strain evidence="4">F60SS</strain>
    </source>
</reference>
<keyword evidence="5" id="KW-1185">Reference proteome</keyword>
<dbReference type="Proteomes" id="UP001141552">
    <property type="component" value="Unassembled WGS sequence"/>
</dbReference>
<dbReference type="GO" id="GO:0006281">
    <property type="term" value="P:DNA repair"/>
    <property type="evidence" value="ECO:0007669"/>
    <property type="project" value="UniProtKB-KW"/>
</dbReference>
<evidence type="ECO:0000256" key="1">
    <source>
        <dbReference type="ARBA" id="ARBA00022763"/>
    </source>
</evidence>
<gene>
    <name evidence="4" type="ORF">Tsubulata_019143</name>
</gene>
<dbReference type="OrthoDB" id="1730509at2759"/>
<accession>A0A9Q0G6B0</accession>
<comment type="caution">
    <text evidence="4">The sequence shown here is derived from an EMBL/GenBank/DDBJ whole genome shotgun (WGS) entry which is preliminary data.</text>
</comment>